<sequence length="143" mass="16036">MILNDLIKLTLETLISQHRDRFDLSYSNDRDLEGLLCIGSSPADGRIVKNILTNWVFITFSDNQLVEREVILTGAGQSGHFATSPVVHYNREQSWVVTRNGSLYLLNGPVGEIPFDTSRVMFVAGLFNFWGIGQTLGMPPVFF</sequence>
<dbReference type="OrthoDB" id="8567786at2"/>
<proteinExistence type="predicted"/>
<gene>
    <name evidence="1" type="ORF">BEN30_09630</name>
</gene>
<reference evidence="2" key="1">
    <citation type="submission" date="2016-07" db="EMBL/GenBank/DDBJ databases">
        <authorList>
            <person name="Florea S."/>
            <person name="Webb J.S."/>
            <person name="Jaromczyk J."/>
            <person name="Schardl C.L."/>
        </authorList>
    </citation>
    <scope>NUCLEOTIDE SEQUENCE [LARGE SCALE GENOMIC DNA]</scope>
    <source>
        <strain evidence="2">MV-1</strain>
    </source>
</reference>
<protein>
    <submittedName>
        <fullName evidence="1">Uncharacterized protein</fullName>
    </submittedName>
</protein>
<comment type="caution">
    <text evidence="1">The sequence shown here is derived from an EMBL/GenBank/DDBJ whole genome shotgun (WGS) entry which is preliminary data.</text>
</comment>
<name>A0A1E5Q8A7_9PROT</name>
<dbReference type="RefSeq" id="WP_069957843.1">
    <property type="nucleotide sequence ID" value="NZ_MCGG01000022.1"/>
</dbReference>
<evidence type="ECO:0000313" key="2">
    <source>
        <dbReference type="Proteomes" id="UP000095347"/>
    </source>
</evidence>
<accession>A0A1E5Q8A7</accession>
<dbReference type="AlphaFoldDB" id="A0A1E5Q8A7"/>
<dbReference type="STRING" id="28181.BEN30_09630"/>
<organism evidence="1 2">
    <name type="scientific">Magnetovibrio blakemorei</name>
    <dbReference type="NCBI Taxonomy" id="28181"/>
    <lineage>
        <taxon>Bacteria</taxon>
        <taxon>Pseudomonadati</taxon>
        <taxon>Pseudomonadota</taxon>
        <taxon>Alphaproteobacteria</taxon>
        <taxon>Rhodospirillales</taxon>
        <taxon>Magnetovibrionaceae</taxon>
        <taxon>Magnetovibrio</taxon>
    </lineage>
</organism>
<keyword evidence="2" id="KW-1185">Reference proteome</keyword>
<evidence type="ECO:0000313" key="1">
    <source>
        <dbReference type="EMBL" id="OEJ67381.1"/>
    </source>
</evidence>
<dbReference type="Proteomes" id="UP000095347">
    <property type="component" value="Unassembled WGS sequence"/>
</dbReference>
<dbReference type="EMBL" id="MCGG01000022">
    <property type="protein sequence ID" value="OEJ67381.1"/>
    <property type="molecule type" value="Genomic_DNA"/>
</dbReference>